<organism evidence="12 13">
    <name type="scientific">Rhododendron griersonianum</name>
    <dbReference type="NCBI Taxonomy" id="479676"/>
    <lineage>
        <taxon>Eukaryota</taxon>
        <taxon>Viridiplantae</taxon>
        <taxon>Streptophyta</taxon>
        <taxon>Embryophyta</taxon>
        <taxon>Tracheophyta</taxon>
        <taxon>Spermatophyta</taxon>
        <taxon>Magnoliopsida</taxon>
        <taxon>eudicotyledons</taxon>
        <taxon>Gunneridae</taxon>
        <taxon>Pentapetalae</taxon>
        <taxon>asterids</taxon>
        <taxon>Ericales</taxon>
        <taxon>Ericaceae</taxon>
        <taxon>Ericoideae</taxon>
        <taxon>Rhodoreae</taxon>
        <taxon>Rhododendron</taxon>
    </lineage>
</organism>
<dbReference type="GO" id="GO:0005524">
    <property type="term" value="F:ATP binding"/>
    <property type="evidence" value="ECO:0007669"/>
    <property type="project" value="UniProtKB-KW"/>
</dbReference>
<comment type="caution">
    <text evidence="12">The sequence shown here is derived from an EMBL/GenBank/DDBJ whole genome shotgun (WGS) entry which is preliminary data.</text>
</comment>
<feature type="domain" description="Inositol 1,3,4-trisphosphate 5/6-kinase ATP-grasp" evidence="11">
    <location>
        <begin position="1"/>
        <end position="118"/>
    </location>
</feature>
<evidence type="ECO:0000256" key="1">
    <source>
        <dbReference type="ARBA" id="ARBA00001946"/>
    </source>
</evidence>
<dbReference type="PANTHER" id="PTHR14217:SF1">
    <property type="entry name" value="INOSITOL-TETRAKISPHOSPHATE 1-KINASE"/>
    <property type="match status" value="1"/>
</dbReference>
<sequence length="122" mass="13774">MQEYVDHSSSVFKFYVLGEKVFYAVKKSMPNADSLMKLSEKKYGLKPLLFDSLKSLPTSKENQNHGDGNCQNANHEMDIQLVTDAACWLRRMLNLTIFGFDVVIQENTGDHVIVDVNCSGPK</sequence>
<dbReference type="AlphaFoldDB" id="A0AAV6INV3"/>
<dbReference type="GO" id="GO:0000287">
    <property type="term" value="F:magnesium ion binding"/>
    <property type="evidence" value="ECO:0007669"/>
    <property type="project" value="InterPro"/>
</dbReference>
<evidence type="ECO:0000256" key="8">
    <source>
        <dbReference type="ARBA" id="ARBA00022777"/>
    </source>
</evidence>
<dbReference type="Gene3D" id="3.30.470.20">
    <property type="entry name" value="ATP-grasp fold, B domain"/>
    <property type="match status" value="1"/>
</dbReference>
<dbReference type="EC" id="2.7.1.159" evidence="4"/>
<evidence type="ECO:0000259" key="11">
    <source>
        <dbReference type="Pfam" id="PF05770"/>
    </source>
</evidence>
<dbReference type="GO" id="GO:0047325">
    <property type="term" value="F:inositol-3,4,5,6-tetrakisphosphate 1-kinase activity"/>
    <property type="evidence" value="ECO:0007669"/>
    <property type="project" value="InterPro"/>
</dbReference>
<evidence type="ECO:0000256" key="7">
    <source>
        <dbReference type="ARBA" id="ARBA00022741"/>
    </source>
</evidence>
<dbReference type="Proteomes" id="UP000823749">
    <property type="component" value="Chromosome 9"/>
</dbReference>
<evidence type="ECO:0000256" key="10">
    <source>
        <dbReference type="ARBA" id="ARBA00022842"/>
    </source>
</evidence>
<dbReference type="EMBL" id="JACTNZ010000009">
    <property type="protein sequence ID" value="KAG5530348.1"/>
    <property type="molecule type" value="Genomic_DNA"/>
</dbReference>
<evidence type="ECO:0000256" key="2">
    <source>
        <dbReference type="ARBA" id="ARBA00009601"/>
    </source>
</evidence>
<dbReference type="InterPro" id="IPR040464">
    <property type="entry name" value="InsP(3)kin_ATP-grasp"/>
</dbReference>
<keyword evidence="5" id="KW-0808">Transferase</keyword>
<evidence type="ECO:0000313" key="12">
    <source>
        <dbReference type="EMBL" id="KAG5530348.1"/>
    </source>
</evidence>
<evidence type="ECO:0000313" key="13">
    <source>
        <dbReference type="Proteomes" id="UP000823749"/>
    </source>
</evidence>
<dbReference type="GO" id="GO:0005737">
    <property type="term" value="C:cytoplasm"/>
    <property type="evidence" value="ECO:0007669"/>
    <property type="project" value="TreeGrafter"/>
</dbReference>
<comment type="cofactor">
    <cofactor evidence="1">
        <name>Mg(2+)</name>
        <dbReference type="ChEBI" id="CHEBI:18420"/>
    </cofactor>
</comment>
<keyword evidence="8" id="KW-0418">Kinase</keyword>
<reference evidence="12" key="1">
    <citation type="submission" date="2020-08" db="EMBL/GenBank/DDBJ databases">
        <title>Plant Genome Project.</title>
        <authorList>
            <person name="Zhang R.-G."/>
        </authorList>
    </citation>
    <scope>NUCLEOTIDE SEQUENCE</scope>
    <source>
        <strain evidence="12">WSP0</strain>
        <tissue evidence="12">Leaf</tissue>
    </source>
</reference>
<dbReference type="GO" id="GO:0032957">
    <property type="term" value="P:inositol trisphosphate metabolic process"/>
    <property type="evidence" value="ECO:0007669"/>
    <property type="project" value="InterPro"/>
</dbReference>
<dbReference type="PANTHER" id="PTHR14217">
    <property type="entry name" value="INOSITOL-TETRAKISPHOSPHATE 1-KINASE"/>
    <property type="match status" value="1"/>
</dbReference>
<comment type="similarity">
    <text evidence="2">Belongs to the ITPK1 family.</text>
</comment>
<dbReference type="Pfam" id="PF05770">
    <property type="entry name" value="Ins134_P3_kin"/>
    <property type="match status" value="1"/>
</dbReference>
<accession>A0AAV6INV3</accession>
<keyword evidence="13" id="KW-1185">Reference proteome</keyword>
<evidence type="ECO:0000256" key="5">
    <source>
        <dbReference type="ARBA" id="ARBA00022679"/>
    </source>
</evidence>
<evidence type="ECO:0000256" key="9">
    <source>
        <dbReference type="ARBA" id="ARBA00022840"/>
    </source>
</evidence>
<dbReference type="InterPro" id="IPR008656">
    <property type="entry name" value="Inositol_tetrakis-P_1-kinase"/>
</dbReference>
<evidence type="ECO:0000256" key="3">
    <source>
        <dbReference type="ARBA" id="ARBA00011245"/>
    </source>
</evidence>
<dbReference type="GO" id="GO:0052726">
    <property type="term" value="F:inositol-1,3,4-trisphosphate 5-kinase activity"/>
    <property type="evidence" value="ECO:0007669"/>
    <property type="project" value="InterPro"/>
</dbReference>
<dbReference type="GO" id="GO:0052725">
    <property type="term" value="F:inositol-1,3,4-trisphosphate 6-kinase activity"/>
    <property type="evidence" value="ECO:0007669"/>
    <property type="project" value="InterPro"/>
</dbReference>
<comment type="subunit">
    <text evidence="3">Monomer.</text>
</comment>
<gene>
    <name evidence="12" type="ORF">RHGRI_025327</name>
</gene>
<evidence type="ECO:0000256" key="6">
    <source>
        <dbReference type="ARBA" id="ARBA00022723"/>
    </source>
</evidence>
<keyword evidence="9" id="KW-0067">ATP-binding</keyword>
<evidence type="ECO:0000256" key="4">
    <source>
        <dbReference type="ARBA" id="ARBA00012017"/>
    </source>
</evidence>
<keyword evidence="10" id="KW-0460">Magnesium</keyword>
<keyword evidence="7" id="KW-0547">Nucleotide-binding</keyword>
<keyword evidence="6" id="KW-0479">Metal-binding</keyword>
<protein>
    <recommendedName>
        <fullName evidence="4">inositol-1,3,4-trisphosphate 5/6-kinase</fullName>
        <ecNumber evidence="4">2.7.1.159</ecNumber>
    </recommendedName>
</protein>
<name>A0AAV6INV3_9ERIC</name>
<proteinExistence type="inferred from homology"/>